<gene>
    <name evidence="3" type="ORF">CINC_LOCUS6146</name>
</gene>
<reference evidence="3" key="1">
    <citation type="submission" date="2021-12" db="EMBL/GenBank/DDBJ databases">
        <authorList>
            <person name="King R."/>
        </authorList>
    </citation>
    <scope>NUCLEOTIDE SEQUENCE</scope>
</reference>
<feature type="transmembrane region" description="Helical" evidence="1">
    <location>
        <begin position="280"/>
        <end position="300"/>
    </location>
</feature>
<dbReference type="OrthoDB" id="6617422at2759"/>
<name>A0A9P0BU57_CHRIL</name>
<keyword evidence="1" id="KW-0472">Membrane</keyword>
<evidence type="ECO:0000313" key="4">
    <source>
        <dbReference type="Proteomes" id="UP001154114"/>
    </source>
</evidence>
<evidence type="ECO:0000313" key="3">
    <source>
        <dbReference type="EMBL" id="CAH0594165.1"/>
    </source>
</evidence>
<dbReference type="AlphaFoldDB" id="A0A9P0BU57"/>
<evidence type="ECO:0000256" key="2">
    <source>
        <dbReference type="SAM" id="SignalP"/>
    </source>
</evidence>
<keyword evidence="4" id="KW-1185">Reference proteome</keyword>
<sequence length="365" mass="42638">MILLASIGLWHILCTYSMAVEDSHNVLLHDKTDYKVDLVITEDDYEMVGKHQLKDLEIDNKNKIRLNEFKKRMRAVNTKTTKAPKVETVYSTVNGKAALSSNYMDTTDLYDTAATPVSKQDAMLTYPDDAMRPKLTSTFTPPHHGDADYILSMSPDNLFMPVIVVTGHNNYIITSYMGPRDDAHATKTKENETDYDYDSFLEEYYEQEKNESQSNDTYQIKKIALSDYGAIYLIKKEFFFRTNTENCTENVKGIGFQAVKCLLHDYKKEQRLTKDISARIWRIIQIWFLVYLAIAVPVYCTRGWCCCCLRCKFFRPRQTIEEAKKYVIMYPPGIFKKKNGELLSYNPTRREKEYYDEFQRFIKTL</sequence>
<organism evidence="3 4">
    <name type="scientific">Chrysodeixis includens</name>
    <name type="common">Soybean looper</name>
    <name type="synonym">Pseudoplusia includens</name>
    <dbReference type="NCBI Taxonomy" id="689277"/>
    <lineage>
        <taxon>Eukaryota</taxon>
        <taxon>Metazoa</taxon>
        <taxon>Ecdysozoa</taxon>
        <taxon>Arthropoda</taxon>
        <taxon>Hexapoda</taxon>
        <taxon>Insecta</taxon>
        <taxon>Pterygota</taxon>
        <taxon>Neoptera</taxon>
        <taxon>Endopterygota</taxon>
        <taxon>Lepidoptera</taxon>
        <taxon>Glossata</taxon>
        <taxon>Ditrysia</taxon>
        <taxon>Noctuoidea</taxon>
        <taxon>Noctuidae</taxon>
        <taxon>Plusiinae</taxon>
        <taxon>Chrysodeixis</taxon>
    </lineage>
</organism>
<proteinExistence type="predicted"/>
<protein>
    <submittedName>
        <fullName evidence="3">Uncharacterized protein</fullName>
    </submittedName>
</protein>
<keyword evidence="1" id="KW-0812">Transmembrane</keyword>
<dbReference type="EMBL" id="LR824023">
    <property type="protein sequence ID" value="CAH0594165.1"/>
    <property type="molecule type" value="Genomic_DNA"/>
</dbReference>
<keyword evidence="2" id="KW-0732">Signal</keyword>
<keyword evidence="1" id="KW-1133">Transmembrane helix</keyword>
<dbReference type="Proteomes" id="UP001154114">
    <property type="component" value="Chromosome 20"/>
</dbReference>
<evidence type="ECO:0000256" key="1">
    <source>
        <dbReference type="SAM" id="Phobius"/>
    </source>
</evidence>
<feature type="chain" id="PRO_5040389431" evidence="2">
    <location>
        <begin position="20"/>
        <end position="365"/>
    </location>
</feature>
<accession>A0A9P0BU57</accession>
<feature type="signal peptide" evidence="2">
    <location>
        <begin position="1"/>
        <end position="19"/>
    </location>
</feature>